<keyword evidence="2" id="KW-1185">Reference proteome</keyword>
<proteinExistence type="predicted"/>
<name>A0A2H4IBH4_9CAUD</name>
<protein>
    <submittedName>
        <fullName evidence="1">Uncharacterized protein</fullName>
    </submittedName>
</protein>
<sequence length="125" mass="13560">MSKTYLADIGNLGLIKLAINADVRPLNIETLKELDSADLPTDLNRVYVVGANVAPAMFTELESYIDPSELVADVEKGNIGKLFNRDVIRSEQVDPDMLALVLLFSPNNDSAALEVLGFAAVKINL</sequence>
<organism evidence="1 2">
    <name type="scientific">Erwinia phage vB_EamM_Y3</name>
    <dbReference type="NCBI Taxonomy" id="1983553"/>
    <lineage>
        <taxon>Viruses</taxon>
        <taxon>Duplodnaviria</taxon>
        <taxon>Heunggongvirae</taxon>
        <taxon>Uroviricota</taxon>
        <taxon>Caudoviricetes</taxon>
        <taxon>Sasquatchvirus</taxon>
        <taxon>Sasquatchvirus Y3</taxon>
    </lineage>
</organism>
<evidence type="ECO:0000313" key="1">
    <source>
        <dbReference type="EMBL" id="ARW58884.1"/>
    </source>
</evidence>
<evidence type="ECO:0000313" key="2">
    <source>
        <dbReference type="Proteomes" id="UP000240568"/>
    </source>
</evidence>
<accession>A0A2H4IBH4</accession>
<gene>
    <name evidence="1" type="ORF">Y3_244</name>
</gene>
<dbReference type="EMBL" id="KY984068">
    <property type="protein sequence ID" value="ARW58884.1"/>
    <property type="molecule type" value="Genomic_DNA"/>
</dbReference>
<reference evidence="1 2" key="1">
    <citation type="submission" date="2017-04" db="EMBL/GenBank/DDBJ databases">
        <authorList>
            <person name="Afonso C.L."/>
            <person name="Miller P.J."/>
            <person name="Scott M.A."/>
            <person name="Spackman E."/>
            <person name="Goraichik I."/>
            <person name="Dimitrov K.M."/>
            <person name="Suarez D.L."/>
            <person name="Swayne D.E."/>
        </authorList>
    </citation>
    <scope>NUCLEOTIDE SEQUENCE [LARGE SCALE GENOMIC DNA]</scope>
</reference>
<dbReference type="Proteomes" id="UP000240568">
    <property type="component" value="Segment"/>
</dbReference>